<evidence type="ECO:0000256" key="2">
    <source>
        <dbReference type="SAM" id="SignalP"/>
    </source>
</evidence>
<dbReference type="EMBL" id="BAAABV010000015">
    <property type="protein sequence ID" value="GAA0290703.1"/>
    <property type="molecule type" value="Genomic_DNA"/>
</dbReference>
<evidence type="ECO:0000256" key="1">
    <source>
        <dbReference type="SAM" id="MobiDB-lite"/>
    </source>
</evidence>
<feature type="region of interest" description="Disordered" evidence="1">
    <location>
        <begin position="23"/>
        <end position="83"/>
    </location>
</feature>
<accession>A0ABP3F4S8</accession>
<keyword evidence="4" id="KW-1185">Reference proteome</keyword>
<feature type="compositionally biased region" description="Low complexity" evidence="1">
    <location>
        <begin position="23"/>
        <end position="50"/>
    </location>
</feature>
<name>A0ABP3F4S8_9ACTN</name>
<feature type="chain" id="PRO_5046766889" evidence="2">
    <location>
        <begin position="27"/>
        <end position="83"/>
    </location>
</feature>
<gene>
    <name evidence="3" type="ORF">GCM10010302_31580</name>
</gene>
<sequence>MLKRYVFALSVAASALLLSTAGAAQAAEGDTATTTVTTTTGSEGGTTTQTPRHIVLPGGRVATVGNTPPGGRGRDTADSSWGG</sequence>
<comment type="caution">
    <text evidence="3">The sequence shown here is derived from an EMBL/GenBank/DDBJ whole genome shotgun (WGS) entry which is preliminary data.</text>
</comment>
<reference evidence="4" key="1">
    <citation type="journal article" date="2019" name="Int. J. Syst. Evol. Microbiol.">
        <title>The Global Catalogue of Microorganisms (GCM) 10K type strain sequencing project: providing services to taxonomists for standard genome sequencing and annotation.</title>
        <authorList>
            <consortium name="The Broad Institute Genomics Platform"/>
            <consortium name="The Broad Institute Genome Sequencing Center for Infectious Disease"/>
            <person name="Wu L."/>
            <person name="Ma J."/>
        </authorList>
    </citation>
    <scope>NUCLEOTIDE SEQUENCE [LARGE SCALE GENOMIC DNA]</scope>
    <source>
        <strain evidence="4">JCM 4505</strain>
    </source>
</reference>
<protein>
    <submittedName>
        <fullName evidence="3">Uncharacterized protein</fullName>
    </submittedName>
</protein>
<organism evidence="3 4">
    <name type="scientific">Streptomyces polychromogenes</name>
    <dbReference type="NCBI Taxonomy" id="67342"/>
    <lineage>
        <taxon>Bacteria</taxon>
        <taxon>Bacillati</taxon>
        <taxon>Actinomycetota</taxon>
        <taxon>Actinomycetes</taxon>
        <taxon>Kitasatosporales</taxon>
        <taxon>Streptomycetaceae</taxon>
        <taxon>Streptomyces</taxon>
    </lineage>
</organism>
<feature type="signal peptide" evidence="2">
    <location>
        <begin position="1"/>
        <end position="26"/>
    </location>
</feature>
<proteinExistence type="predicted"/>
<dbReference type="Proteomes" id="UP001501867">
    <property type="component" value="Unassembled WGS sequence"/>
</dbReference>
<keyword evidence="2" id="KW-0732">Signal</keyword>
<evidence type="ECO:0000313" key="4">
    <source>
        <dbReference type="Proteomes" id="UP001501867"/>
    </source>
</evidence>
<evidence type="ECO:0000313" key="3">
    <source>
        <dbReference type="EMBL" id="GAA0290703.1"/>
    </source>
</evidence>
<dbReference type="RefSeq" id="WP_344158755.1">
    <property type="nucleotide sequence ID" value="NZ_BAAABV010000015.1"/>
</dbReference>